<keyword evidence="2" id="KW-1185">Reference proteome</keyword>
<dbReference type="EMBL" id="CM042889">
    <property type="protein sequence ID" value="KAI4320485.1"/>
    <property type="molecule type" value="Genomic_DNA"/>
</dbReference>
<accession>A0ACB9M8J9</accession>
<proteinExistence type="predicted"/>
<sequence>MGAFLVLVLFVIESVLPAVCGATHYYDFVLKEANFTKLCSTKSALTVNGSLPGPEIRVRRGDTVYVNVHNHGYYGVTLHWHGVKQPRNPWSDGPEYITQCAISPGTNFTYQVEFTDEEGTLWWHAHSDWTRVTVHGAIVILPPEGTSYPYPEPDHEHVLVLACWYKGHLRELLAESFETGSDTPRSDTYTINGEPGDLCPCSQETTHRVNVDYGKTYLLRMINAVLNNDMFFSIAGHNLTVVGMDGAYLKPIVTDYVMISPGQTMDILVTANQTPSLYYIAARQYSSDRLSVVNYDHSNVTAILQYSGNYTILDSPLFPRDTLPTYKDNDAALTFTNQQRSLADESHPVYVPHNVSLRMYLLASMGVLICPNSSCGGIYGDRMVASINNVSWVNPSIDILQAYYKNISGTFDTDFHDYPDVYYNYTASDIPLNLSVPIQGTVVKVLNYNESVEIVYQGTNVIDAGESHPMHLHGYGFYVVGTGLGDFDEENDPKNYNLVDPPYLNTVTVPKCGWSAIRFVAKNPGVWYLHCHFDRHMSWGMDTVFIVKNGGTPATTMRPPPAYMPSCANFSNAGVLHSLNVLKDREDVRPLATEK</sequence>
<gene>
    <name evidence="1" type="ORF">MLD38_033962</name>
</gene>
<name>A0ACB9M8J9_9MYRT</name>
<organism evidence="1 2">
    <name type="scientific">Melastoma candidum</name>
    <dbReference type="NCBI Taxonomy" id="119954"/>
    <lineage>
        <taxon>Eukaryota</taxon>
        <taxon>Viridiplantae</taxon>
        <taxon>Streptophyta</taxon>
        <taxon>Embryophyta</taxon>
        <taxon>Tracheophyta</taxon>
        <taxon>Spermatophyta</taxon>
        <taxon>Magnoliopsida</taxon>
        <taxon>eudicotyledons</taxon>
        <taxon>Gunneridae</taxon>
        <taxon>Pentapetalae</taxon>
        <taxon>rosids</taxon>
        <taxon>malvids</taxon>
        <taxon>Myrtales</taxon>
        <taxon>Melastomataceae</taxon>
        <taxon>Melastomatoideae</taxon>
        <taxon>Melastomateae</taxon>
        <taxon>Melastoma</taxon>
    </lineage>
</organism>
<protein>
    <submittedName>
        <fullName evidence="1">Uncharacterized protein</fullName>
    </submittedName>
</protein>
<evidence type="ECO:0000313" key="1">
    <source>
        <dbReference type="EMBL" id="KAI4320485.1"/>
    </source>
</evidence>
<evidence type="ECO:0000313" key="2">
    <source>
        <dbReference type="Proteomes" id="UP001057402"/>
    </source>
</evidence>
<comment type="caution">
    <text evidence="1">The sequence shown here is derived from an EMBL/GenBank/DDBJ whole genome shotgun (WGS) entry which is preliminary data.</text>
</comment>
<reference evidence="2" key="1">
    <citation type="journal article" date="2023" name="Front. Plant Sci.">
        <title>Chromosomal-level genome assembly of Melastoma candidum provides insights into trichome evolution.</title>
        <authorList>
            <person name="Zhong Y."/>
            <person name="Wu W."/>
            <person name="Sun C."/>
            <person name="Zou P."/>
            <person name="Liu Y."/>
            <person name="Dai S."/>
            <person name="Zhou R."/>
        </authorList>
    </citation>
    <scope>NUCLEOTIDE SEQUENCE [LARGE SCALE GENOMIC DNA]</scope>
</reference>
<dbReference type="Proteomes" id="UP001057402">
    <property type="component" value="Chromosome 10"/>
</dbReference>